<sequence length="98" mass="11191">MKILLDIDGVLVTTPIWRKAEVLADGFLKFDENASKNLADIISATNSSIVLTTTHRINFSLEQWYLLFEARGVVASNIVKINEMNPINLERVWEFRPD</sequence>
<reference evidence="1 2" key="1">
    <citation type="submission" date="2018-12" db="EMBL/GenBank/DDBJ databases">
        <authorList>
            <person name="Feng G."/>
            <person name="Zhu H."/>
        </authorList>
    </citation>
    <scope>NUCLEOTIDE SEQUENCE [LARGE SCALE GENOMIC DNA]</scope>
    <source>
        <strain evidence="1 2">9PBR-2</strain>
    </source>
</reference>
<accession>A0A428JRQ2</accession>
<gene>
    <name evidence="1" type="ORF">EI290_05470</name>
</gene>
<dbReference type="Pfam" id="PF18143">
    <property type="entry name" value="HAD_SAK_2"/>
    <property type="match status" value="1"/>
</dbReference>
<comment type="caution">
    <text evidence="1">The sequence shown here is derived from an EMBL/GenBank/DDBJ whole genome shotgun (WGS) entry which is preliminary data.</text>
</comment>
<dbReference type="AlphaFoldDB" id="A0A428JRQ2"/>
<dbReference type="OrthoDB" id="1456570at2"/>
<keyword evidence="2" id="KW-1185">Reference proteome</keyword>
<dbReference type="Proteomes" id="UP000280066">
    <property type="component" value="Unassembled WGS sequence"/>
</dbReference>
<proteinExistence type="predicted"/>
<name>A0A428JRQ2_9BACT</name>
<evidence type="ECO:0000313" key="2">
    <source>
        <dbReference type="Proteomes" id="UP000280066"/>
    </source>
</evidence>
<protein>
    <recommendedName>
        <fullName evidence="3">HAD family hydrolase</fullName>
    </recommendedName>
</protein>
<dbReference type="EMBL" id="RWIS01000002">
    <property type="protein sequence ID" value="RSK36330.1"/>
    <property type="molecule type" value="Genomic_DNA"/>
</dbReference>
<evidence type="ECO:0008006" key="3">
    <source>
        <dbReference type="Google" id="ProtNLM"/>
    </source>
</evidence>
<dbReference type="RefSeq" id="WP_125427530.1">
    <property type="nucleotide sequence ID" value="NZ_RWIS01000002.1"/>
</dbReference>
<evidence type="ECO:0000313" key="1">
    <source>
        <dbReference type="EMBL" id="RSK36330.1"/>
    </source>
</evidence>
<organism evidence="1 2">
    <name type="scientific">Hymenobacter metallilatus</name>
    <dbReference type="NCBI Taxonomy" id="2493666"/>
    <lineage>
        <taxon>Bacteria</taxon>
        <taxon>Pseudomonadati</taxon>
        <taxon>Bacteroidota</taxon>
        <taxon>Cytophagia</taxon>
        <taxon>Cytophagales</taxon>
        <taxon>Hymenobacteraceae</taxon>
        <taxon>Hymenobacter</taxon>
    </lineage>
</organism>